<dbReference type="SUPFAM" id="SSF50978">
    <property type="entry name" value="WD40 repeat-like"/>
    <property type="match status" value="1"/>
</dbReference>
<dbReference type="Pfam" id="PF08314">
    <property type="entry name" value="Sec39"/>
    <property type="match status" value="1"/>
</dbReference>
<comment type="subcellular location">
    <subcellularLocation>
        <location evidence="1">Endoplasmic reticulum</location>
    </subcellularLocation>
</comment>
<evidence type="ECO:0000256" key="4">
    <source>
        <dbReference type="ARBA" id="ARBA00022927"/>
    </source>
</evidence>
<accession>A0A914WGU2</accession>
<feature type="domain" description="Sec39" evidence="6">
    <location>
        <begin position="634"/>
        <end position="884"/>
    </location>
</feature>
<dbReference type="WBParaSite" id="PSAMB.scaffold419size51979.g5869.t1">
    <property type="protein sequence ID" value="PSAMB.scaffold419size51979.g5869.t1"/>
    <property type="gene ID" value="PSAMB.scaffold419size51979.g5869"/>
</dbReference>
<dbReference type="PANTHER" id="PTHR15922">
    <property type="entry name" value="NEUROBLASTOMA-AMPLIFIED SEQUENCE"/>
    <property type="match status" value="1"/>
</dbReference>
<sequence length="1836" mass="203246">MDDKDDSDAEKADADVSVEDDDQLLLERQIVGRWNATIWHPHPLQNLRNTLLQTLLIKRIESLPLWKVAFAPKQNLAALLTQEGDLEISSVDTQLSLIAKVKVLSDPSPDWCLLEWTASENLLISSRSNAVLDVFESSASFCYSIPLEGSLTVEFDAMRAVCQLTSRATSGEPKWLDELFVLQYNGRLRCFKVGRLSGYHPMFEFDFGDQLSVTLTNTMCLLPASSLLLVSSPFRVTRSGNNDDNYVGGAADVGLSAWRLVDTEPYLVPLPGTLTDASLKAKSNSLGGLVGWLPFLSSATSSAIVCMAMNPSQSLLVFVTANGDVGIFHVPSFKPKAFVPHRQSSSNSNNERFDIPVQTLWWSDEEVVILFASGALKMCSTASVDNLSEQVYQTRPLHLFSNCAKLLVPAAGLCFIHECQKASSNQMDAPVPLPNENRIWLAVRMSAVTLYGWMKIAVGAAVGQPYHEVDVPSPEAVASQQVRFLLHEFRQTTPEEMCRKKLDAKRYDEAVNLSRKYANIDPSIIYKRQWMDAQLITDKLVVEVLAKVTDENWVINECLTKLGWSAQSCRVLFEHGIELCAADPARIEQRTLLLHYLDVVDDLEALSVVEEAANSDSFDRAAFEQTRNLSIFQLAVRLIEACRFRAFEVLATRHAALLRPHWLPLLSRIPEVVDASSYEFLLPRAKKGTLDWNASDDSQRYLRDKVVKANLEKAPVQAIVNKLSVNSNLYETEADLAEFRIESPTSDSSKLIERWYGARAQAIETRTGIPDMLVRFLKVALEKGITSSKDMLLDAEMFASYVYSSGDCTRSFAQFQSTAVQSILANLIREVRADQFARAVHDRVVPYLMHSERFGRCNAKEELLKFLVDKSVESLGLVRSFIQSLADVDSSKSIELSADDIIRLIEMCLDASDAVGDQLLLPAAKLLACAPTQEELLSQGFEEAAQRLDTLSTYLEALGTLGVYDLKPSFTKLKAAANDGHEAQRMLTMLTRRARPAEWTGADWQQMNEDVSMLVAKVFQHTSVVEYQELFVRGLLSSAASRTIAYATEFMQVDKNSPPSSTKLPFDRSVDLALEAIREYANGASNSKDPVIAYAKAVLDAFPRPLPERLASEHDLLAATALLEEMGVCELPVNVRVVDDKSRVVKRAVEAQTGNYKQLKKCAELARLLRIPKPAGSAMLLCAVEAMRQKDGKVCGKYCDQIVETRFVAGWTVCLEAATSGVIADPHLRLKLYSFALLHCDVDDIVETLQARTQTKKHAIQKEMNISAVDEMDFALLERSLGTMKQLPLDAMYSAPNDFELTEETEAASDGLSAISNALQLMELMDADPKIASRCLELLGAASDGLSAISNALQLMELMDADPKIASRCLELLGAVMLRSSASAAIGCLMPLRDESEKAKATVLRSVEDCAHAPELVLYLLALMAGEGVASDFVEKATPRRFIEAVWSRRDRLQPSSALTQLERFLAELKSTLLSHTLTSVSADIDTQRFLKEQDYRYDTVLGMALTTSDSDFERCIQLAEQYSIPLWDVKMAHLEHLLTDADLPPADIQQAIMSRRLLETLQSEPDRLYTTLKTNVWPLIEGRDHRRLLLYYAVVEKACGSRPEARDAQQHRGALRIVSKLLPAIDYKRLMAADADPYDLLGPHLTARNIQPLSSALDKVPSQNISSAVVNAAYARRVFRERLIETGGEAALRACLPQFDHLDASTFLAFVRFVDAFGELEIPDAERLPLINQLGDYARRHSDRLGSVLSELDRRSTELRAVVGEKSARETPLATSDHGGDQLGRSSTPTNDGRRSRSPNMSASSSSSSFFGDAGGGGGGLVQRRRPPNSSNSGN</sequence>
<evidence type="ECO:0000256" key="3">
    <source>
        <dbReference type="ARBA" id="ARBA00022824"/>
    </source>
</evidence>
<evidence type="ECO:0000313" key="8">
    <source>
        <dbReference type="Proteomes" id="UP000887566"/>
    </source>
</evidence>
<keyword evidence="2" id="KW-0813">Transport</keyword>
<dbReference type="GO" id="GO:0006890">
    <property type="term" value="P:retrograde vesicle-mediated transport, Golgi to endoplasmic reticulum"/>
    <property type="evidence" value="ECO:0007669"/>
    <property type="project" value="InterPro"/>
</dbReference>
<proteinExistence type="predicted"/>
<dbReference type="GO" id="GO:0015031">
    <property type="term" value="P:protein transport"/>
    <property type="evidence" value="ECO:0007669"/>
    <property type="project" value="UniProtKB-KW"/>
</dbReference>
<dbReference type="InterPro" id="IPR013244">
    <property type="entry name" value="Sec39_domain"/>
</dbReference>
<feature type="domain" description="Neuroblastoma-amplified sequence N-terminal" evidence="7">
    <location>
        <begin position="66"/>
        <end position="337"/>
    </location>
</feature>
<feature type="region of interest" description="Disordered" evidence="5">
    <location>
        <begin position="1761"/>
        <end position="1836"/>
    </location>
</feature>
<dbReference type="InterPro" id="IPR029145">
    <property type="entry name" value="NBAS_N"/>
</dbReference>
<keyword evidence="4" id="KW-0653">Protein transport</keyword>
<feature type="compositionally biased region" description="Low complexity" evidence="5">
    <location>
        <begin position="1803"/>
        <end position="1813"/>
    </location>
</feature>
<evidence type="ECO:0000259" key="7">
    <source>
        <dbReference type="Pfam" id="PF15492"/>
    </source>
</evidence>
<keyword evidence="3" id="KW-0256">Endoplasmic reticulum</keyword>
<protein>
    <submittedName>
        <fullName evidence="9">Neuroblastoma-amplified sequence</fullName>
    </submittedName>
</protein>
<evidence type="ECO:0000256" key="2">
    <source>
        <dbReference type="ARBA" id="ARBA00022448"/>
    </source>
</evidence>
<evidence type="ECO:0000313" key="9">
    <source>
        <dbReference type="WBParaSite" id="PSAMB.scaffold419size51979.g5869.t1"/>
    </source>
</evidence>
<reference evidence="9" key="1">
    <citation type="submission" date="2022-11" db="UniProtKB">
        <authorList>
            <consortium name="WormBaseParasite"/>
        </authorList>
    </citation>
    <scope>IDENTIFICATION</scope>
</reference>
<dbReference type="PANTHER" id="PTHR15922:SF2">
    <property type="entry name" value="NBAS SUBUNIT OF NRZ TETHERING COMPLEX"/>
    <property type="match status" value="1"/>
</dbReference>
<keyword evidence="8" id="KW-1185">Reference proteome</keyword>
<evidence type="ECO:0000259" key="6">
    <source>
        <dbReference type="Pfam" id="PF08314"/>
    </source>
</evidence>
<dbReference type="GO" id="GO:0070939">
    <property type="term" value="C:Dsl1/NZR complex"/>
    <property type="evidence" value="ECO:0007669"/>
    <property type="project" value="TreeGrafter"/>
</dbReference>
<dbReference type="InterPro" id="IPR036322">
    <property type="entry name" value="WD40_repeat_dom_sf"/>
</dbReference>
<evidence type="ECO:0000256" key="1">
    <source>
        <dbReference type="ARBA" id="ARBA00004240"/>
    </source>
</evidence>
<dbReference type="Proteomes" id="UP000887566">
    <property type="component" value="Unplaced"/>
</dbReference>
<name>A0A914WGU2_9BILA</name>
<organism evidence="8 9">
    <name type="scientific">Plectus sambesii</name>
    <dbReference type="NCBI Taxonomy" id="2011161"/>
    <lineage>
        <taxon>Eukaryota</taxon>
        <taxon>Metazoa</taxon>
        <taxon>Ecdysozoa</taxon>
        <taxon>Nematoda</taxon>
        <taxon>Chromadorea</taxon>
        <taxon>Plectida</taxon>
        <taxon>Plectina</taxon>
        <taxon>Plectoidea</taxon>
        <taxon>Plectidae</taxon>
        <taxon>Plectus</taxon>
    </lineage>
</organism>
<dbReference type="Pfam" id="PF15492">
    <property type="entry name" value="Nbas_N"/>
    <property type="match status" value="1"/>
</dbReference>
<evidence type="ECO:0000256" key="5">
    <source>
        <dbReference type="SAM" id="MobiDB-lite"/>
    </source>
</evidence>
<dbReference type="GO" id="GO:0000149">
    <property type="term" value="F:SNARE binding"/>
    <property type="evidence" value="ECO:0007669"/>
    <property type="project" value="TreeGrafter"/>
</dbReference>